<reference evidence="1 2" key="2">
    <citation type="submission" date="2016-08" db="EMBL/GenBank/DDBJ databases">
        <title>Orenia metallireducens sp. nov. strain Z6, a Novel Metal-reducing Firmicute from the Deep Subsurface.</title>
        <authorList>
            <person name="Maxim B.I."/>
            <person name="Kenneth K."/>
            <person name="Flynn T.M."/>
            <person name="Oloughlin E.J."/>
            <person name="Locke R.A."/>
            <person name="Weber J.R."/>
            <person name="Egan S.M."/>
            <person name="Mackie R.I."/>
            <person name="Cann I.K."/>
        </authorList>
    </citation>
    <scope>NUCLEOTIDE SEQUENCE [LARGE SCALE GENOMIC DNA]</scope>
    <source>
        <strain evidence="1 2">Z6</strain>
    </source>
</reference>
<comment type="caution">
    <text evidence="1">The sequence shown here is derived from an EMBL/GenBank/DDBJ whole genome shotgun (WGS) entry which is preliminary data.</text>
</comment>
<organism evidence="1 2">
    <name type="scientific">Orenia metallireducens</name>
    <dbReference type="NCBI Taxonomy" id="1413210"/>
    <lineage>
        <taxon>Bacteria</taxon>
        <taxon>Bacillati</taxon>
        <taxon>Bacillota</taxon>
        <taxon>Clostridia</taxon>
        <taxon>Halanaerobiales</taxon>
        <taxon>Halobacteroidaceae</taxon>
        <taxon>Orenia</taxon>
    </lineage>
</organism>
<dbReference type="AlphaFoldDB" id="A0A1C0A6E4"/>
<dbReference type="OrthoDB" id="9788481at2"/>
<accession>A0A1C0A6E4</accession>
<dbReference type="SUPFAM" id="SSF52540">
    <property type="entry name" value="P-loop containing nucleoside triphosphate hydrolases"/>
    <property type="match status" value="1"/>
</dbReference>
<evidence type="ECO:0008006" key="3">
    <source>
        <dbReference type="Google" id="ProtNLM"/>
    </source>
</evidence>
<proteinExistence type="predicted"/>
<protein>
    <recommendedName>
        <fullName evidence="3">Adenylate kinase</fullName>
    </recommendedName>
</protein>
<reference evidence="2" key="1">
    <citation type="submission" date="2016-07" db="EMBL/GenBank/DDBJ databases">
        <authorList>
            <person name="Florea S."/>
            <person name="Webb J.S."/>
            <person name="Jaromczyk J."/>
            <person name="Schardl C.L."/>
        </authorList>
    </citation>
    <scope>NUCLEOTIDE SEQUENCE [LARGE SCALE GENOMIC DNA]</scope>
    <source>
        <strain evidence="2">Z6</strain>
    </source>
</reference>
<evidence type="ECO:0000313" key="1">
    <source>
        <dbReference type="EMBL" id="OCL25711.1"/>
    </source>
</evidence>
<keyword evidence="2" id="KW-1185">Reference proteome</keyword>
<dbReference type="Gene3D" id="3.40.50.300">
    <property type="entry name" value="P-loop containing nucleotide triphosphate hydrolases"/>
    <property type="match status" value="1"/>
</dbReference>
<evidence type="ECO:0000313" key="2">
    <source>
        <dbReference type="Proteomes" id="UP000093514"/>
    </source>
</evidence>
<sequence>MIYVISGTSRSGKTMMANKILEEKKIPYMSLDWLVMGFTNGIPEYGIHDKLFPDEIAKKFWSFLKGMCENMIWTDKDYVLEGEAVLPELISELTEKYPDRIRVCFVGYTDIDIEKKVEDVKRYSTGENDWLSNKNDEYISNHITNMVEHSKMIMKDCKDYNLKYFDTSKDFIPTLNRAIDYLFECQD</sequence>
<dbReference type="RefSeq" id="WP_068719621.1">
    <property type="nucleotide sequence ID" value="NZ_LWDV01000010.1"/>
</dbReference>
<dbReference type="Proteomes" id="UP000093514">
    <property type="component" value="Unassembled WGS sequence"/>
</dbReference>
<dbReference type="InterPro" id="IPR027417">
    <property type="entry name" value="P-loop_NTPase"/>
</dbReference>
<name>A0A1C0A6E4_9FIRM</name>
<dbReference type="EMBL" id="LWDV01000010">
    <property type="protein sequence ID" value="OCL25711.1"/>
    <property type="molecule type" value="Genomic_DNA"/>
</dbReference>
<gene>
    <name evidence="1" type="ORF">U472_15400</name>
</gene>